<reference evidence="3" key="4">
    <citation type="submission" date="2020-10" db="EMBL/GenBank/DDBJ databases">
        <authorList>
            <person name="Bassil N.M."/>
            <person name="Lloyd J.R."/>
        </authorList>
    </citation>
    <scope>NUCLEOTIDE SEQUENCE</scope>
    <source>
        <strain evidence="3">NB2006</strain>
    </source>
</reference>
<dbReference type="InterPro" id="IPR037523">
    <property type="entry name" value="VOC_core"/>
</dbReference>
<accession>A0A1S2LAK9</accession>
<proteinExistence type="predicted"/>
<dbReference type="Proteomes" id="UP000180175">
    <property type="component" value="Chromosome"/>
</dbReference>
<dbReference type="AlphaFoldDB" id="A0A1S2LAK9"/>
<reference evidence="3 4" key="3">
    <citation type="journal article" date="2019" name="Int. J. Syst. Evol. Microbiol.">
        <title>Anaerobacillus isosaccharinicus sp. nov., an alkaliphilic bacterium which degrades isosaccharinic acid.</title>
        <authorList>
            <person name="Bassil N.M."/>
            <person name="Lloyd J.R."/>
        </authorList>
    </citation>
    <scope>NUCLEOTIDE SEQUENCE [LARGE SCALE GENOMIC DNA]</scope>
    <source>
        <strain evidence="3 4">NB2006</strain>
    </source>
</reference>
<dbReference type="CDD" id="cd06587">
    <property type="entry name" value="VOC"/>
    <property type="match status" value="1"/>
</dbReference>
<sequence length="152" mass="17490">MKNARLYETHIQTTNLEEAIAFYQSIELELAYVIQGRRVAFFWLGDSLKKEQMLGIWEVSSENFRKSHFAFHVPYEALLKVPSYLAQKEIKLTASFGLDASEPVVHSWMPAASYYFSDRDGNSLEYITVLQGDPIPELGVVHLSKWEQASKR</sequence>
<reference evidence="2 4" key="1">
    <citation type="submission" date="2016-10" db="EMBL/GenBank/DDBJ databases">
        <title>Draft genome sequences of four alkaliphilic bacteria belonging to the Anaerobacillus genus.</title>
        <authorList>
            <person name="Bassil N.M."/>
            <person name="Lloyd J.R."/>
        </authorList>
    </citation>
    <scope>NUCLEOTIDE SEQUENCE [LARGE SCALE GENOMIC DNA]</scope>
    <source>
        <strain evidence="2 4">NB2006</strain>
    </source>
</reference>
<dbReference type="EMBL" id="LQXD01000152">
    <property type="protein sequence ID" value="OIJ09522.1"/>
    <property type="molecule type" value="Genomic_DNA"/>
</dbReference>
<reference evidence="3 4" key="2">
    <citation type="journal article" date="2017" name="Genome Announc.">
        <title>Draft Genome Sequences of Four Alkaliphilic Bacteria Belonging to the Anaerobacillus Genus.</title>
        <authorList>
            <person name="Bassil N.M."/>
            <person name="Lloyd J.R."/>
        </authorList>
    </citation>
    <scope>NUCLEOTIDE SEQUENCE [LARGE SCALE GENOMIC DNA]</scope>
    <source>
        <strain evidence="3 4">NB2006</strain>
    </source>
</reference>
<dbReference type="Gene3D" id="3.10.180.10">
    <property type="entry name" value="2,3-Dihydroxybiphenyl 1,2-Dioxygenase, domain 1"/>
    <property type="match status" value="1"/>
</dbReference>
<name>A0A1S2LAK9_9BACI</name>
<keyword evidence="4" id="KW-1185">Reference proteome</keyword>
<dbReference type="RefSeq" id="WP_071318262.1">
    <property type="nucleotide sequence ID" value="NZ_CP063356.2"/>
</dbReference>
<dbReference type="PROSITE" id="PS51819">
    <property type="entry name" value="VOC"/>
    <property type="match status" value="1"/>
</dbReference>
<dbReference type="InterPro" id="IPR029068">
    <property type="entry name" value="Glyas_Bleomycin-R_OHBP_Dase"/>
</dbReference>
<protein>
    <submittedName>
        <fullName evidence="2">Glyoxalase</fullName>
    </submittedName>
    <submittedName>
        <fullName evidence="3">VOC family protein</fullName>
    </submittedName>
</protein>
<evidence type="ECO:0000313" key="2">
    <source>
        <dbReference type="EMBL" id="OIJ09522.1"/>
    </source>
</evidence>
<dbReference type="OrthoDB" id="375220at2"/>
<evidence type="ECO:0000259" key="1">
    <source>
        <dbReference type="PROSITE" id="PS51819"/>
    </source>
</evidence>
<organism evidence="2 4">
    <name type="scientific">Anaerobacillus isosaccharinicus</name>
    <dbReference type="NCBI Taxonomy" id="1532552"/>
    <lineage>
        <taxon>Bacteria</taxon>
        <taxon>Bacillati</taxon>
        <taxon>Bacillota</taxon>
        <taxon>Bacilli</taxon>
        <taxon>Bacillales</taxon>
        <taxon>Bacillaceae</taxon>
        <taxon>Anaerobacillus</taxon>
    </lineage>
</organism>
<dbReference type="SUPFAM" id="SSF54593">
    <property type="entry name" value="Glyoxalase/Bleomycin resistance protein/Dihydroxybiphenyl dioxygenase"/>
    <property type="match status" value="1"/>
</dbReference>
<gene>
    <name evidence="3" type="ORF">AWH56_013230</name>
    <name evidence="2" type="ORF">AWH56_17490</name>
</gene>
<feature type="domain" description="VOC" evidence="1">
    <location>
        <begin position="5"/>
        <end position="129"/>
    </location>
</feature>
<evidence type="ECO:0000313" key="4">
    <source>
        <dbReference type="Proteomes" id="UP000180175"/>
    </source>
</evidence>
<dbReference type="EMBL" id="CP063356">
    <property type="protein sequence ID" value="QOY38405.1"/>
    <property type="molecule type" value="Genomic_DNA"/>
</dbReference>
<evidence type="ECO:0000313" key="3">
    <source>
        <dbReference type="EMBL" id="QOY38405.1"/>
    </source>
</evidence>
<dbReference type="KEGG" id="aia:AWH56_013230"/>